<accession>A0AAQ3QT13</accession>
<dbReference type="EMBL" id="CP136898">
    <property type="protein sequence ID" value="WOL20173.1"/>
    <property type="molecule type" value="Genomic_DNA"/>
</dbReference>
<keyword evidence="2" id="KW-1185">Reference proteome</keyword>
<name>A0AAQ3QT13_9LILI</name>
<dbReference type="AlphaFoldDB" id="A0AAQ3QT13"/>
<dbReference type="Proteomes" id="UP001327560">
    <property type="component" value="Chromosome 9"/>
</dbReference>
<gene>
    <name evidence="1" type="ORF">Cni_G28976</name>
</gene>
<proteinExistence type="predicted"/>
<evidence type="ECO:0000313" key="1">
    <source>
        <dbReference type="EMBL" id="WOL20173.1"/>
    </source>
</evidence>
<sequence length="92" mass="10344">MGSYQYVVEDANLQVALSGFTINEGRTNHENAVINEVLKGKRLGYESRDESLFVSKIWQWSDSKGKFPVSFAYVIAARDGGFPWIRPNVADT</sequence>
<organism evidence="1 2">
    <name type="scientific">Canna indica</name>
    <name type="common">Indian-shot</name>
    <dbReference type="NCBI Taxonomy" id="4628"/>
    <lineage>
        <taxon>Eukaryota</taxon>
        <taxon>Viridiplantae</taxon>
        <taxon>Streptophyta</taxon>
        <taxon>Embryophyta</taxon>
        <taxon>Tracheophyta</taxon>
        <taxon>Spermatophyta</taxon>
        <taxon>Magnoliopsida</taxon>
        <taxon>Liliopsida</taxon>
        <taxon>Zingiberales</taxon>
        <taxon>Cannaceae</taxon>
        <taxon>Canna</taxon>
    </lineage>
</organism>
<protein>
    <submittedName>
        <fullName evidence="1">RING-H2 finger protein ATL46-like</fullName>
    </submittedName>
</protein>
<evidence type="ECO:0000313" key="2">
    <source>
        <dbReference type="Proteomes" id="UP001327560"/>
    </source>
</evidence>
<reference evidence="1 2" key="1">
    <citation type="submission" date="2023-10" db="EMBL/GenBank/DDBJ databases">
        <title>Chromosome-scale genome assembly provides insights into flower coloration mechanisms of Canna indica.</title>
        <authorList>
            <person name="Li C."/>
        </authorList>
    </citation>
    <scope>NUCLEOTIDE SEQUENCE [LARGE SCALE GENOMIC DNA]</scope>
    <source>
        <tissue evidence="1">Flower</tissue>
    </source>
</reference>